<evidence type="ECO:0000313" key="1">
    <source>
        <dbReference type="EMBL" id="JAN68051.1"/>
    </source>
</evidence>
<protein>
    <submittedName>
        <fullName evidence="1">Uncharacterized protein</fullName>
    </submittedName>
</protein>
<accession>A0A0P6GYY8</accession>
<dbReference type="AlphaFoldDB" id="A0A0P6GYY8"/>
<sequence>MARVEELKNNMVHFKDNVTANGTVVIAQMNFSQSPVIGTIKVLYNFSEEFVTPKKIKSVEELLDIAAKKHLPRNTKSCTPQAPPLLRVVYVSMVQYCIINGLDYDEFSRQAWRYSSLEHTDLHHVWIGGLKAGHVSVGSLLEDHCPRVGY</sequence>
<reference evidence="1" key="1">
    <citation type="submission" date="2015-10" db="EMBL/GenBank/DDBJ databases">
        <title>EvidentialGene: Evidence-directed Construction of Complete mRNA Transcriptomes without Genomes.</title>
        <authorList>
            <person name="Gilbert D.G."/>
        </authorList>
    </citation>
    <scope>NUCLEOTIDE SEQUENCE</scope>
</reference>
<dbReference type="EMBL" id="GDIQ01026686">
    <property type="protein sequence ID" value="JAN68051.1"/>
    <property type="molecule type" value="Transcribed_RNA"/>
</dbReference>
<proteinExistence type="predicted"/>
<dbReference type="OrthoDB" id="7936313at2759"/>
<organism evidence="1">
    <name type="scientific">Daphnia magna</name>
    <dbReference type="NCBI Taxonomy" id="35525"/>
    <lineage>
        <taxon>Eukaryota</taxon>
        <taxon>Metazoa</taxon>
        <taxon>Ecdysozoa</taxon>
        <taxon>Arthropoda</taxon>
        <taxon>Crustacea</taxon>
        <taxon>Branchiopoda</taxon>
        <taxon>Diplostraca</taxon>
        <taxon>Cladocera</taxon>
        <taxon>Anomopoda</taxon>
        <taxon>Daphniidae</taxon>
        <taxon>Daphnia</taxon>
    </lineage>
</organism>
<name>A0A0P6GYY8_9CRUS</name>